<protein>
    <submittedName>
        <fullName evidence="1">Uncharacterized protein</fullName>
    </submittedName>
</protein>
<comment type="caution">
    <text evidence="1">The sequence shown here is derived from an EMBL/GenBank/DDBJ whole genome shotgun (WGS) entry which is preliminary data.</text>
</comment>
<evidence type="ECO:0000313" key="2">
    <source>
        <dbReference type="Proteomes" id="UP000494106"/>
    </source>
</evidence>
<gene>
    <name evidence="1" type="ORF">APLA_LOCUS17665</name>
</gene>
<proteinExistence type="predicted"/>
<dbReference type="Proteomes" id="UP000494106">
    <property type="component" value="Unassembled WGS sequence"/>
</dbReference>
<sequence length="67" mass="8029">MLNSRLVSLNPCGKRDAFMFTVARPPEMKNNNVIDLKYMFNQRENVLIFYEVCQDEEYTRFVDKTNM</sequence>
<organism evidence="1 2">
    <name type="scientific">Arctia plantaginis</name>
    <name type="common">Wood tiger moth</name>
    <name type="synonym">Phalaena plantaginis</name>
    <dbReference type="NCBI Taxonomy" id="874455"/>
    <lineage>
        <taxon>Eukaryota</taxon>
        <taxon>Metazoa</taxon>
        <taxon>Ecdysozoa</taxon>
        <taxon>Arthropoda</taxon>
        <taxon>Hexapoda</taxon>
        <taxon>Insecta</taxon>
        <taxon>Pterygota</taxon>
        <taxon>Neoptera</taxon>
        <taxon>Endopterygota</taxon>
        <taxon>Lepidoptera</taxon>
        <taxon>Glossata</taxon>
        <taxon>Ditrysia</taxon>
        <taxon>Noctuoidea</taxon>
        <taxon>Erebidae</taxon>
        <taxon>Arctiinae</taxon>
        <taxon>Arctia</taxon>
    </lineage>
</organism>
<dbReference type="AlphaFoldDB" id="A0A8S1BQL3"/>
<accession>A0A8S1BQL3</accession>
<reference evidence="1 2" key="1">
    <citation type="submission" date="2020-04" db="EMBL/GenBank/DDBJ databases">
        <authorList>
            <person name="Wallbank WR R."/>
            <person name="Pardo Diaz C."/>
            <person name="Kozak K."/>
            <person name="Martin S."/>
            <person name="Jiggins C."/>
            <person name="Moest M."/>
            <person name="Warren A I."/>
            <person name="Byers J.R.P. K."/>
            <person name="Montejo-Kovacevich G."/>
            <person name="Yen C E."/>
        </authorList>
    </citation>
    <scope>NUCLEOTIDE SEQUENCE [LARGE SCALE GENOMIC DNA]</scope>
</reference>
<evidence type="ECO:0000313" key="1">
    <source>
        <dbReference type="EMBL" id="CAB3261136.1"/>
    </source>
</evidence>
<dbReference type="EMBL" id="CADEBC010000858">
    <property type="protein sequence ID" value="CAB3261136.1"/>
    <property type="molecule type" value="Genomic_DNA"/>
</dbReference>
<keyword evidence="2" id="KW-1185">Reference proteome</keyword>
<name>A0A8S1BQL3_ARCPL</name>